<reference evidence="2 3" key="1">
    <citation type="submission" date="2016-04" db="EMBL/GenBank/DDBJ databases">
        <title>Genome analyses suggest a sexual origin of heterokaryosis in a supposedly ancient asexual fungus.</title>
        <authorList>
            <person name="Ropars J."/>
            <person name="Sedzielewska K."/>
            <person name="Noel J."/>
            <person name="Charron P."/>
            <person name="Farinelli L."/>
            <person name="Marton T."/>
            <person name="Kruger M."/>
            <person name="Pelin A."/>
            <person name="Brachmann A."/>
            <person name="Corradi N."/>
        </authorList>
    </citation>
    <scope>NUCLEOTIDE SEQUENCE [LARGE SCALE GENOMIC DNA]</scope>
    <source>
        <strain evidence="2 3">C2</strain>
    </source>
</reference>
<dbReference type="VEuPathDB" id="FungiDB:FUN_013426"/>
<organism evidence="2 3">
    <name type="scientific">Rhizophagus irregularis</name>
    <dbReference type="NCBI Taxonomy" id="588596"/>
    <lineage>
        <taxon>Eukaryota</taxon>
        <taxon>Fungi</taxon>
        <taxon>Fungi incertae sedis</taxon>
        <taxon>Mucoromycota</taxon>
        <taxon>Glomeromycotina</taxon>
        <taxon>Glomeromycetes</taxon>
        <taxon>Glomerales</taxon>
        <taxon>Glomeraceae</taxon>
        <taxon>Rhizophagus</taxon>
    </lineage>
</organism>
<evidence type="ECO:0008006" key="4">
    <source>
        <dbReference type="Google" id="ProtNLM"/>
    </source>
</evidence>
<feature type="region of interest" description="Disordered" evidence="1">
    <location>
        <begin position="398"/>
        <end position="463"/>
    </location>
</feature>
<dbReference type="VEuPathDB" id="FungiDB:RhiirA1_477242"/>
<gene>
    <name evidence="2" type="ORF">RhiirC2_777512</name>
</gene>
<feature type="compositionally biased region" description="Basic residues" evidence="1">
    <location>
        <begin position="429"/>
        <end position="462"/>
    </location>
</feature>
<reference evidence="2 3" key="2">
    <citation type="submission" date="2017-10" db="EMBL/GenBank/DDBJ databases">
        <title>Extensive intraspecific genome diversity in a model arbuscular mycorrhizal fungus.</title>
        <authorList>
            <person name="Chen E.C.H."/>
            <person name="Morin E."/>
            <person name="Baudet D."/>
            <person name="Noel J."/>
            <person name="Ndikumana S."/>
            <person name="Charron P."/>
            <person name="St-Onge C."/>
            <person name="Giorgi J."/>
            <person name="Grigoriev I.V."/>
            <person name="Roux C."/>
            <person name="Martin F.M."/>
            <person name="Corradi N."/>
        </authorList>
    </citation>
    <scope>NUCLEOTIDE SEQUENCE [LARGE SCALE GENOMIC DNA]</scope>
    <source>
        <strain evidence="2 3">C2</strain>
    </source>
</reference>
<feature type="compositionally biased region" description="Acidic residues" evidence="1">
    <location>
        <begin position="401"/>
        <end position="419"/>
    </location>
</feature>
<dbReference type="PANTHER" id="PTHR47718:SF7">
    <property type="entry name" value="PROTEIN FAR1-RELATED SEQUENCE"/>
    <property type="match status" value="1"/>
</dbReference>
<dbReference type="AlphaFoldDB" id="A0A2N1NE63"/>
<proteinExistence type="predicted"/>
<comment type="caution">
    <text evidence="2">The sequence shown here is derived from an EMBL/GenBank/DDBJ whole genome shotgun (WGS) entry which is preliminary data.</text>
</comment>
<dbReference type="VEuPathDB" id="FungiDB:RhiirFUN_008978"/>
<evidence type="ECO:0000313" key="3">
    <source>
        <dbReference type="Proteomes" id="UP000233469"/>
    </source>
</evidence>
<accession>A0A2N1NE63</accession>
<dbReference type="EMBL" id="LLXL01000456">
    <property type="protein sequence ID" value="PKK72178.1"/>
    <property type="molecule type" value="Genomic_DNA"/>
</dbReference>
<dbReference type="Proteomes" id="UP000233469">
    <property type="component" value="Unassembled WGS sequence"/>
</dbReference>
<dbReference type="PANTHER" id="PTHR47718">
    <property type="entry name" value="OS01G0519700 PROTEIN"/>
    <property type="match status" value="1"/>
</dbReference>
<sequence length="475" mass="55559">MVPKGVHLERCHCTPLLQCRLFHTTLPTTAQRRYLEAKYPTHPLYSRDLYAAIQKFRPTTKSLSNDAAKMSNWLDQQKEIDSRWVVSRGWDDDNTLTYLVYRIALSLFVDFNRNMKNIIFAQGLLIDESKKFHSWLFSQILEATGILILTDSDPAVDAAVKEIFTNTYPIHYFYHCRNSLVHTTLSNRFAKLIEEYPQSKRYLEVESANSCIKRMLFNSDVSLCELMNEIHKLLDEQDKKNRYQYWKLAIPSVKNQEQANFLFTRVDKSFKQWESTIDESYEEDGEYDDNLQATIDQLIEVGGQDNIKETWEIKVGIVCRHYFQVMLNTQEAKFHPSTTIESGVVVNNYLCAIDKKKQDFLEQRMNILDKKIMYGNLHGTYKKALQKALQKKSRSFIKDEVESDDESEEELDDVGDGSNEEVFQLQNPKIRRGKGRPAGTRRYKASYKKKGSSKTKQRRYKKCGQLEHYQKNCNA</sequence>
<evidence type="ECO:0000313" key="2">
    <source>
        <dbReference type="EMBL" id="PKK72178.1"/>
    </source>
</evidence>
<protein>
    <recommendedName>
        <fullName evidence="4">MULE transposase domain-containing protein</fullName>
    </recommendedName>
</protein>
<evidence type="ECO:0000256" key="1">
    <source>
        <dbReference type="SAM" id="MobiDB-lite"/>
    </source>
</evidence>
<name>A0A2N1NE63_9GLOM</name>